<keyword evidence="6" id="KW-0238">DNA-binding</keyword>
<dbReference type="Pfam" id="PF01751">
    <property type="entry name" value="Toprim"/>
    <property type="match status" value="1"/>
</dbReference>
<evidence type="ECO:0000256" key="7">
    <source>
        <dbReference type="ARBA" id="ARBA00023235"/>
    </source>
</evidence>
<dbReference type="GO" id="GO:0006265">
    <property type="term" value="P:DNA topological change"/>
    <property type="evidence" value="ECO:0007669"/>
    <property type="project" value="InterPro"/>
</dbReference>
<evidence type="ECO:0000259" key="8">
    <source>
        <dbReference type="PROSITE" id="PS50880"/>
    </source>
</evidence>
<evidence type="ECO:0000256" key="2">
    <source>
        <dbReference type="ARBA" id="ARBA00001946"/>
    </source>
</evidence>
<dbReference type="EMBL" id="JASDDP010000013">
    <property type="protein sequence ID" value="MDJ1645739.1"/>
    <property type="molecule type" value="Genomic_DNA"/>
</dbReference>
<dbReference type="CDD" id="cd00329">
    <property type="entry name" value="TopoII_MutL_Trans"/>
    <property type="match status" value="1"/>
</dbReference>
<dbReference type="PROSITE" id="PS00177">
    <property type="entry name" value="TOPOISOMERASE_II"/>
    <property type="match status" value="1"/>
</dbReference>
<dbReference type="InterPro" id="IPR036890">
    <property type="entry name" value="HATPase_C_sf"/>
</dbReference>
<accession>A0AAJ1PQZ9</accession>
<dbReference type="PROSITE" id="PS50880">
    <property type="entry name" value="TOPRIM"/>
    <property type="match status" value="1"/>
</dbReference>
<dbReference type="PRINTS" id="PR01159">
    <property type="entry name" value="DNAGYRASEB"/>
</dbReference>
<dbReference type="InterPro" id="IPR001241">
    <property type="entry name" value="Topo_IIA"/>
</dbReference>
<dbReference type="EC" id="5.6.2.2" evidence="3"/>
<dbReference type="Proteomes" id="UP001224428">
    <property type="component" value="Unassembled WGS sequence"/>
</dbReference>
<dbReference type="InterPro" id="IPR014721">
    <property type="entry name" value="Ribsml_uS5_D2-typ_fold_subgr"/>
</dbReference>
<dbReference type="SMART" id="SM00433">
    <property type="entry name" value="TOP2c"/>
    <property type="match status" value="1"/>
</dbReference>
<proteinExistence type="predicted"/>
<keyword evidence="4" id="KW-0479">Metal-binding</keyword>
<feature type="domain" description="Toprim" evidence="8">
    <location>
        <begin position="420"/>
        <end position="534"/>
    </location>
</feature>
<dbReference type="Pfam" id="PF00986">
    <property type="entry name" value="DNA_gyraseB_C"/>
    <property type="match status" value="1"/>
</dbReference>
<dbReference type="SMART" id="SM00387">
    <property type="entry name" value="HATPase_c"/>
    <property type="match status" value="1"/>
</dbReference>
<dbReference type="InterPro" id="IPR000565">
    <property type="entry name" value="Topo_IIA_B"/>
</dbReference>
<comment type="caution">
    <text evidence="9">The sequence shown here is derived from an EMBL/GenBank/DDBJ whole genome shotgun (WGS) entry which is preliminary data.</text>
</comment>
<dbReference type="NCBIfam" id="TIGR01058">
    <property type="entry name" value="parE_Gpos"/>
    <property type="match status" value="1"/>
</dbReference>
<dbReference type="InterPro" id="IPR006171">
    <property type="entry name" value="TOPRIM_dom"/>
</dbReference>
<dbReference type="SUPFAM" id="SSF54211">
    <property type="entry name" value="Ribosomal protein S5 domain 2-like"/>
    <property type="match status" value="1"/>
</dbReference>
<dbReference type="PANTHER" id="PTHR45866:SF12">
    <property type="entry name" value="DNA TOPOISOMERASE 4 SUBUNIT B"/>
    <property type="match status" value="1"/>
</dbReference>
<dbReference type="RefSeq" id="WP_283823963.1">
    <property type="nucleotide sequence ID" value="NZ_JASDAY010000046.1"/>
</dbReference>
<reference evidence="9" key="1">
    <citation type="submission" date="2023-05" db="EMBL/GenBank/DDBJ databases">
        <title>Mycoplasma phocimorsus sp. nov., isolated from Scandinavian patients with seal finger or septic arthritis after contact with seals.</title>
        <authorList>
            <person name="Skafte-Holm A."/>
            <person name="Pedersen T.R."/>
            <person name="Froelund M."/>
            <person name="Stegger M."/>
            <person name="Qvortrup K."/>
            <person name="Michaels D.L."/>
            <person name="Brown D.R."/>
            <person name="Jensen J.S."/>
        </authorList>
    </citation>
    <scope>NUCLEOTIDE SEQUENCE</scope>
    <source>
        <strain evidence="9">M5725</strain>
    </source>
</reference>
<dbReference type="InterPro" id="IPR018522">
    <property type="entry name" value="TopoIIA_CS"/>
</dbReference>
<dbReference type="PANTHER" id="PTHR45866">
    <property type="entry name" value="DNA GYRASE/TOPOISOMERASE SUBUNIT B"/>
    <property type="match status" value="1"/>
</dbReference>
<dbReference type="InterPro" id="IPR005740">
    <property type="entry name" value="ParE_type2"/>
</dbReference>
<dbReference type="CDD" id="cd16928">
    <property type="entry name" value="HATPase_GyrB-like"/>
    <property type="match status" value="1"/>
</dbReference>
<dbReference type="InterPro" id="IPR003594">
    <property type="entry name" value="HATPase_dom"/>
</dbReference>
<keyword evidence="5" id="KW-0460">Magnesium</keyword>
<comment type="catalytic activity">
    <reaction evidence="1">
        <text>ATP-dependent breakage, passage and rejoining of double-stranded DNA.</text>
        <dbReference type="EC" id="5.6.2.2"/>
    </reaction>
</comment>
<dbReference type="InterPro" id="IPR020568">
    <property type="entry name" value="Ribosomal_Su5_D2-typ_SF"/>
</dbReference>
<protein>
    <recommendedName>
        <fullName evidence="3">DNA topoisomerase (ATP-hydrolyzing)</fullName>
        <ecNumber evidence="3">5.6.2.2</ecNumber>
    </recommendedName>
</protein>
<evidence type="ECO:0000256" key="5">
    <source>
        <dbReference type="ARBA" id="ARBA00022842"/>
    </source>
</evidence>
<evidence type="ECO:0000313" key="10">
    <source>
        <dbReference type="Proteomes" id="UP001224428"/>
    </source>
</evidence>
<dbReference type="InterPro" id="IPR013760">
    <property type="entry name" value="Topo_IIA-like_dom_sf"/>
</dbReference>
<dbReference type="GO" id="GO:0005694">
    <property type="term" value="C:chromosome"/>
    <property type="evidence" value="ECO:0007669"/>
    <property type="project" value="InterPro"/>
</dbReference>
<dbReference type="GO" id="GO:0034335">
    <property type="term" value="F:DNA negative supercoiling activity"/>
    <property type="evidence" value="ECO:0007669"/>
    <property type="project" value="UniProtKB-ARBA"/>
</dbReference>
<dbReference type="Gene3D" id="3.30.565.10">
    <property type="entry name" value="Histidine kinase-like ATPase, C-terminal domain"/>
    <property type="match status" value="1"/>
</dbReference>
<evidence type="ECO:0000256" key="4">
    <source>
        <dbReference type="ARBA" id="ARBA00022723"/>
    </source>
</evidence>
<name>A0AAJ1PQZ9_9MOLU</name>
<dbReference type="Pfam" id="PF00204">
    <property type="entry name" value="DNA_gyraseB"/>
    <property type="match status" value="1"/>
</dbReference>
<organism evidence="9 10">
    <name type="scientific">Mycoplasma phocimorsus</name>
    <dbReference type="NCBI Taxonomy" id="3045839"/>
    <lineage>
        <taxon>Bacteria</taxon>
        <taxon>Bacillati</taxon>
        <taxon>Mycoplasmatota</taxon>
        <taxon>Mollicutes</taxon>
        <taxon>Mycoplasmataceae</taxon>
        <taxon>Mycoplasma</taxon>
    </lineage>
</organism>
<dbReference type="FunFam" id="3.40.50.670:FF:000001">
    <property type="entry name" value="DNA topoisomerase 2"/>
    <property type="match status" value="1"/>
</dbReference>
<dbReference type="GO" id="GO:0046872">
    <property type="term" value="F:metal ion binding"/>
    <property type="evidence" value="ECO:0007669"/>
    <property type="project" value="UniProtKB-KW"/>
</dbReference>
<dbReference type="GO" id="GO:0005524">
    <property type="term" value="F:ATP binding"/>
    <property type="evidence" value="ECO:0007669"/>
    <property type="project" value="InterPro"/>
</dbReference>
<evidence type="ECO:0000256" key="6">
    <source>
        <dbReference type="ARBA" id="ARBA00023125"/>
    </source>
</evidence>
<dbReference type="Pfam" id="PF02518">
    <property type="entry name" value="HATPase_c"/>
    <property type="match status" value="1"/>
</dbReference>
<dbReference type="SUPFAM" id="SSF55874">
    <property type="entry name" value="ATPase domain of HSP90 chaperone/DNA topoisomerase II/histidine kinase"/>
    <property type="match status" value="1"/>
</dbReference>
<dbReference type="InterPro" id="IPR013506">
    <property type="entry name" value="Topo_IIA_bsu_dom2"/>
</dbReference>
<gene>
    <name evidence="9" type="primary">parE</name>
    <name evidence="9" type="ORF">QLQ80_01375</name>
</gene>
<dbReference type="SUPFAM" id="SSF56719">
    <property type="entry name" value="Type II DNA topoisomerase"/>
    <property type="match status" value="1"/>
</dbReference>
<dbReference type="Gene3D" id="3.40.50.670">
    <property type="match status" value="1"/>
</dbReference>
<dbReference type="InterPro" id="IPR002288">
    <property type="entry name" value="DNA_gyrase_B_C"/>
</dbReference>
<keyword evidence="7 9" id="KW-0413">Isomerase</keyword>
<dbReference type="InterPro" id="IPR013759">
    <property type="entry name" value="Topo_IIA_B_C"/>
</dbReference>
<evidence type="ECO:0000313" key="9">
    <source>
        <dbReference type="EMBL" id="MDJ1645739.1"/>
    </source>
</evidence>
<dbReference type="PRINTS" id="PR00418">
    <property type="entry name" value="TPI2FAMILY"/>
</dbReference>
<sequence length="639" mass="72186">MNNNYNENSIKKLEGLEAVKKRPGMYIGSTDVNGLHHLIWEIVDNSIDEALAGYAKQIKVTLKKDKSVIVEDDGRGIPVGKHSNNKSAVEVVFTDLHAGGKFSEGAYKTSGGLHGVGSSVVNALSSKLSVEVYRDKKIYLTQFENGDNITFRTKAIGNTTKNGTKVQFWPNYEIFKRSSFSYDLISERLREQSFLIAGLKIELVDEINQREDIFHYENGVSAFIGFMNESKKGITPIVTYAETDKKYNIEVELGFQYTDSFNETIISFVNNVKTRDGGSHEIALKSALTKTFNEYAYDKNIIKGKNSFDGEDIREGITFIISLKVPEAILEFVGQTKDKLGTPEAKGVVEEITSRFIRTWLNEHNKEATIIFNKIKHAFDSRMAARKARIETRTAKNKLKEKQILSGKLTPAQSKKAEERELFLVEGDSAGGSAKSGRDRQTQAILPLRGKVLNTEKTKLTDILKNEELSTIINTISAGIGKEFDIKKSNYGKIIIMTDADTDGAHIQILLLTFFFRYMLPLIENKMIYIALPPLYKIKAKNEILYAWDEQELKDKTAKLKSYEIQRYKGLGEMNADQLWETTMDPKTRTLIQVGIDDANIVERRVSTLMGDAADKRKEWITNNVNFSLEDDFEVTNEK</sequence>
<dbReference type="Gene3D" id="3.30.230.10">
    <property type="match status" value="1"/>
</dbReference>
<dbReference type="AlphaFoldDB" id="A0AAJ1PQZ9"/>
<comment type="cofactor">
    <cofactor evidence="2">
        <name>Mg(2+)</name>
        <dbReference type="ChEBI" id="CHEBI:18420"/>
    </cofactor>
</comment>
<evidence type="ECO:0000256" key="1">
    <source>
        <dbReference type="ARBA" id="ARBA00000185"/>
    </source>
</evidence>
<keyword evidence="10" id="KW-1185">Reference proteome</keyword>
<dbReference type="NCBIfam" id="NF004189">
    <property type="entry name" value="PRK05644.1"/>
    <property type="match status" value="1"/>
</dbReference>
<evidence type="ECO:0000256" key="3">
    <source>
        <dbReference type="ARBA" id="ARBA00012895"/>
    </source>
</evidence>
<dbReference type="GO" id="GO:0003677">
    <property type="term" value="F:DNA binding"/>
    <property type="evidence" value="ECO:0007669"/>
    <property type="project" value="UniProtKB-KW"/>
</dbReference>
<dbReference type="FunFam" id="3.30.565.10:FF:000002">
    <property type="entry name" value="DNA gyrase subunit B"/>
    <property type="match status" value="1"/>
</dbReference>